<sequence>MQQRTTTTASVAPRGPLASNRALASAAIAIQLTQTCTPDEIAQQKRGLLTLFASMAAEPHQASRKLWERYVKHAANMMGLDLEEVLELLPNLGQQGSLISDLSSRSGRAYSVYQCLVLVRRCLQDTVDPRQLLRQGLPQPQLPERHRLNENVVCVEVLAGLHLLLNCAKLWSGGTNGQFGELLVVLVAQYIDQLLGWCGVQDASAIEVDWENIGADRLGPFDVRVRTRGANRMDRGQLLLAIEATSSPNLDEDQWPITRNQWQKAQQLGPKFILAGIGGCKGAGDSSMTGPIRLTLFRDPVALVEQGVLLWHHCGGRAVPEPGRTATAACSHASTQRAESACGQQAAA</sequence>
<evidence type="ECO:0000313" key="1">
    <source>
        <dbReference type="EMBL" id="WIA10016.1"/>
    </source>
</evidence>
<reference evidence="1 2" key="1">
    <citation type="submission" date="2023-05" db="EMBL/GenBank/DDBJ databases">
        <title>A 100% complete, gapless, phased diploid assembly of the Scenedesmus obliquus UTEX 3031 genome.</title>
        <authorList>
            <person name="Biondi T.C."/>
            <person name="Hanschen E.R."/>
            <person name="Kwon T."/>
            <person name="Eng W."/>
            <person name="Kruse C.P.S."/>
            <person name="Koehler S.I."/>
            <person name="Kunde Y."/>
            <person name="Gleasner C.D."/>
            <person name="You Mak K.T."/>
            <person name="Polle J."/>
            <person name="Hovde B.T."/>
            <person name="Starkenburg S.R."/>
        </authorList>
    </citation>
    <scope>NUCLEOTIDE SEQUENCE [LARGE SCALE GENOMIC DNA]</scope>
    <source>
        <strain evidence="1 2">DOE0152z</strain>
    </source>
</reference>
<gene>
    <name evidence="1" type="ORF">OEZ85_010228</name>
</gene>
<dbReference type="Proteomes" id="UP001244341">
    <property type="component" value="Chromosome 2b"/>
</dbReference>
<evidence type="ECO:0000313" key="2">
    <source>
        <dbReference type="Proteomes" id="UP001244341"/>
    </source>
</evidence>
<dbReference type="EMBL" id="CP126209">
    <property type="protein sequence ID" value="WIA10016.1"/>
    <property type="molecule type" value="Genomic_DNA"/>
</dbReference>
<proteinExistence type="predicted"/>
<keyword evidence="2" id="KW-1185">Reference proteome</keyword>
<organism evidence="1 2">
    <name type="scientific">Tetradesmus obliquus</name>
    <name type="common">Green alga</name>
    <name type="synonym">Acutodesmus obliquus</name>
    <dbReference type="NCBI Taxonomy" id="3088"/>
    <lineage>
        <taxon>Eukaryota</taxon>
        <taxon>Viridiplantae</taxon>
        <taxon>Chlorophyta</taxon>
        <taxon>core chlorophytes</taxon>
        <taxon>Chlorophyceae</taxon>
        <taxon>CS clade</taxon>
        <taxon>Sphaeropleales</taxon>
        <taxon>Scenedesmaceae</taxon>
        <taxon>Tetradesmus</taxon>
    </lineage>
</organism>
<name>A0ABY8TLM7_TETOB</name>
<accession>A0ABY8TLM7</accession>
<protein>
    <submittedName>
        <fullName evidence="1">Uncharacterized protein</fullName>
    </submittedName>
</protein>